<feature type="transmembrane region" description="Helical" evidence="11">
    <location>
        <begin position="789"/>
        <end position="809"/>
    </location>
</feature>
<comment type="subcellular location">
    <subcellularLocation>
        <location evidence="1">Membrane</location>
        <topology evidence="1">Multi-pass membrane protein</topology>
    </subcellularLocation>
</comment>
<feature type="transmembrane region" description="Helical" evidence="11">
    <location>
        <begin position="840"/>
        <end position="860"/>
    </location>
</feature>
<feature type="transmembrane region" description="Helical" evidence="11">
    <location>
        <begin position="574"/>
        <end position="596"/>
    </location>
</feature>
<feature type="transmembrane region" description="Helical" evidence="11">
    <location>
        <begin position="543"/>
        <end position="562"/>
    </location>
</feature>
<feature type="transmembrane region" description="Helical" evidence="11">
    <location>
        <begin position="935"/>
        <end position="961"/>
    </location>
</feature>
<keyword evidence="8" id="KW-0479">Metal-binding</keyword>
<feature type="transmembrane region" description="Helical" evidence="11">
    <location>
        <begin position="253"/>
        <end position="282"/>
    </location>
</feature>
<evidence type="ECO:0000256" key="1">
    <source>
        <dbReference type="ARBA" id="ARBA00004141"/>
    </source>
</evidence>
<dbReference type="PROSITE" id="PS50267">
    <property type="entry name" value="NA_NEUROTRAN_SYMP_3"/>
    <property type="match status" value="2"/>
</dbReference>
<dbReference type="PROSITE" id="PS00610">
    <property type="entry name" value="NA_NEUROTRAN_SYMP_1"/>
    <property type="match status" value="1"/>
</dbReference>
<dbReference type="GO" id="GO:0089718">
    <property type="term" value="P:amino acid import across plasma membrane"/>
    <property type="evidence" value="ECO:0007669"/>
    <property type="project" value="TreeGrafter"/>
</dbReference>
<keyword evidence="10" id="KW-0769">Symport</keyword>
<feature type="binding site" evidence="8">
    <location>
        <position position="944"/>
    </location>
    <ligand>
        <name>Na(+)</name>
        <dbReference type="ChEBI" id="CHEBI:29101"/>
        <label>1</label>
    </ligand>
</feature>
<feature type="transmembrane region" description="Helical" evidence="11">
    <location>
        <begin position="617"/>
        <end position="644"/>
    </location>
</feature>
<evidence type="ECO:0000256" key="2">
    <source>
        <dbReference type="ARBA" id="ARBA00006459"/>
    </source>
</evidence>
<feature type="transmembrane region" description="Helical" evidence="11">
    <location>
        <begin position="85"/>
        <end position="105"/>
    </location>
</feature>
<keyword evidence="6 11" id="KW-0472">Membrane</keyword>
<evidence type="ECO:0000256" key="9">
    <source>
        <dbReference type="PIRSR" id="PIRSR600175-2"/>
    </source>
</evidence>
<feature type="transmembrane region" description="Helical" evidence="11">
    <location>
        <begin position="163"/>
        <end position="184"/>
    </location>
</feature>
<dbReference type="PANTHER" id="PTHR11616:SF321">
    <property type="entry name" value="SODIUM-DEPENDENT NUTRIENT AMINO ACID TRANSPORTER 1-RELATED"/>
    <property type="match status" value="1"/>
</dbReference>
<feature type="binding site" evidence="8">
    <location>
        <position position="551"/>
    </location>
    <ligand>
        <name>Na(+)</name>
        <dbReference type="ChEBI" id="CHEBI:29101"/>
        <label>1</label>
    </ligand>
</feature>
<sequence>MFMENTSCYVCYEPVADRNATASEIGHLLDCANNDPSENGSAWFNCDQRINNTVSVSVMNGTVQSPEEHLEMLGLSKDVTDIGHVQWRLLLCLVLTWTLVFVCICRNIVSAGKVAYITTITPILMLIGLLIKSSFLEGSRDGILHYFHPQWERLSDRMVWKDAAVHVIQHLGTCCGGIITMASYNTFTFNFYRAATLLPLLSCIVGLLAGCLVYASLGHLSWLMAAPLQDLSADGVNLAFITYPESMSKQHPAFISVFYLMLLLMCLARVLPCLLTLMTAILDRFPKLYVKGRHVTLVALTVCAFVGICSISLTTQGGLFLIEILDCYSTSWSMYMIGALECLVMTWIYKFKVIQNNIWLMIGKHPGKWWYIMWGVLTPFFLISLLVYSIIEYTPLTYDNVLLSWSADIASWILTGLIIFMVPGYGVYAIISQNGSFRQRMKGLLIPPKNWGPSGKFAQFINHQLRRLPDYMVSEKEHHQHPVIWKRENSIRTSSDGELESISTAEGVRISPPGCQQGDNIDTGSIQWSEDENKFRGNWTGRFDFLFSALGYSVGLGNVWRFPYIAYKNGGGAFFVPYLIMFVFCGLPLFYMELVLGQFASVGPITIWRLAPIFKGVGYMSVVTLFLVSLYYNVFAAWSIYYIAASMTSDLPWKFCNNSWNTPDCREMSYYKYTFCNNSQSTMMNDDQIPVLRNATISNPWHSTWNSSTSNDIDMLVVTSNRTDEEVNFNCTKLYPSPSAEYFFNQVLGLSSGIDELGAVQWHLAISLLFCWSLTFLGLFKGVKAAGKIVYVTVLLPYLILVILLIRFFTLDTDAHLDGIKYFVTPQWNALSKAGVWGDAATQLFFSLGLSMGGLIALGSHNRFHYNCYRDAYLICCVDTLTSIFAGFVIFAILGVTAKEKGTDVANVVESSFALAYIVIPDAVTRLDYSTAWSLLFFFMMFLLAVDSHFFMMEAIVIALMDEFSEHLYKRRLLVILTLCIVMFLLGLPFVTKGGLYLLALVDGHVAAWSPLIIGLITCLGISWLYEIKYFSENIKSMLGHAPSWWWKLMWKFITPATLLFILLFSWIMYKPIMVDDYEYPMWAQILGIFMSLMPILCLPIVIAVQLISDKRPCREVGQNSLPEEEKDSTVSQICELDTYTREISESETNINGYQNGITHCVDEHTPATSGSIKRSLSEGNIGVRDVKRNPAMKMRTRSSRLRVTFQHQGIDNGSYDK</sequence>
<dbReference type="GO" id="GO:0005886">
    <property type="term" value="C:plasma membrane"/>
    <property type="evidence" value="ECO:0007669"/>
    <property type="project" value="TreeGrafter"/>
</dbReference>
<keyword evidence="5 11" id="KW-1133">Transmembrane helix</keyword>
<dbReference type="PRINTS" id="PR00176">
    <property type="entry name" value="NANEUSMPORT"/>
</dbReference>
<keyword evidence="3 10" id="KW-0813">Transport</keyword>
<feature type="transmembrane region" description="Helical" evidence="11">
    <location>
        <begin position="872"/>
        <end position="894"/>
    </location>
</feature>
<name>A0AAD9J689_9ANNE</name>
<evidence type="ECO:0000256" key="6">
    <source>
        <dbReference type="ARBA" id="ARBA00023136"/>
    </source>
</evidence>
<accession>A0AAD9J689</accession>
<dbReference type="PROSITE" id="PS00754">
    <property type="entry name" value="NA_NEUROTRAN_SYMP_2"/>
    <property type="match status" value="1"/>
</dbReference>
<feature type="transmembrane region" description="Helical" evidence="11">
    <location>
        <begin position="1006"/>
        <end position="1028"/>
    </location>
</feature>
<evidence type="ECO:0000313" key="13">
    <source>
        <dbReference type="Proteomes" id="UP001208570"/>
    </source>
</evidence>
<dbReference type="GO" id="GO:0005283">
    <property type="term" value="F:amino acid:sodium symporter activity"/>
    <property type="evidence" value="ECO:0007669"/>
    <property type="project" value="TreeGrafter"/>
</dbReference>
<keyword evidence="9" id="KW-1015">Disulfide bond</keyword>
<evidence type="ECO:0000256" key="5">
    <source>
        <dbReference type="ARBA" id="ARBA00022989"/>
    </source>
</evidence>
<evidence type="ECO:0000256" key="8">
    <source>
        <dbReference type="PIRSR" id="PIRSR600175-1"/>
    </source>
</evidence>
<dbReference type="SUPFAM" id="SSF161070">
    <property type="entry name" value="SNF-like"/>
    <property type="match status" value="2"/>
</dbReference>
<keyword evidence="13" id="KW-1185">Reference proteome</keyword>
<feature type="binding site" evidence="8">
    <location>
        <position position="947"/>
    </location>
    <ligand>
        <name>Na(+)</name>
        <dbReference type="ChEBI" id="CHEBI:29101"/>
        <label>1</label>
    </ligand>
</feature>
<protein>
    <recommendedName>
        <fullName evidence="10">Transporter</fullName>
    </recommendedName>
</protein>
<reference evidence="12" key="1">
    <citation type="journal article" date="2023" name="Mol. Biol. Evol.">
        <title>Third-Generation Sequencing Reveals the Adaptive Role of the Epigenome in Three Deep-Sea Polychaetes.</title>
        <authorList>
            <person name="Perez M."/>
            <person name="Aroh O."/>
            <person name="Sun Y."/>
            <person name="Lan Y."/>
            <person name="Juniper S.K."/>
            <person name="Young C.R."/>
            <person name="Angers B."/>
            <person name="Qian P.Y."/>
        </authorList>
    </citation>
    <scope>NUCLEOTIDE SEQUENCE</scope>
    <source>
        <strain evidence="12">P08H-3</strain>
    </source>
</reference>
<dbReference type="GO" id="GO:0046872">
    <property type="term" value="F:metal ion binding"/>
    <property type="evidence" value="ECO:0007669"/>
    <property type="project" value="UniProtKB-KW"/>
</dbReference>
<feature type="transmembrane region" description="Helical" evidence="11">
    <location>
        <begin position="114"/>
        <end position="131"/>
    </location>
</feature>
<feature type="binding site" evidence="8">
    <location>
        <position position="847"/>
    </location>
    <ligand>
        <name>Na(+)</name>
        <dbReference type="ChEBI" id="CHEBI:29101"/>
        <label>1</label>
    </ligand>
</feature>
<feature type="transmembrane region" description="Helical" evidence="11">
    <location>
        <begin position="294"/>
        <end position="313"/>
    </location>
</feature>
<dbReference type="InterPro" id="IPR037272">
    <property type="entry name" value="SNS_sf"/>
</dbReference>
<evidence type="ECO:0000313" key="12">
    <source>
        <dbReference type="EMBL" id="KAK2147244.1"/>
    </source>
</evidence>
<feature type="transmembrane region" description="Helical" evidence="11">
    <location>
        <begin position="196"/>
        <end position="217"/>
    </location>
</feature>
<dbReference type="InterPro" id="IPR000175">
    <property type="entry name" value="Na/ntran_symport"/>
</dbReference>
<keyword evidence="8" id="KW-0915">Sodium</keyword>
<organism evidence="12 13">
    <name type="scientific">Paralvinella palmiformis</name>
    <dbReference type="NCBI Taxonomy" id="53620"/>
    <lineage>
        <taxon>Eukaryota</taxon>
        <taxon>Metazoa</taxon>
        <taxon>Spiralia</taxon>
        <taxon>Lophotrochozoa</taxon>
        <taxon>Annelida</taxon>
        <taxon>Polychaeta</taxon>
        <taxon>Sedentaria</taxon>
        <taxon>Canalipalpata</taxon>
        <taxon>Terebellida</taxon>
        <taxon>Terebelliformia</taxon>
        <taxon>Alvinellidae</taxon>
        <taxon>Paralvinella</taxon>
    </lineage>
</organism>
<feature type="transmembrane region" description="Helical" evidence="11">
    <location>
        <begin position="973"/>
        <end position="1000"/>
    </location>
</feature>
<comment type="caution">
    <text evidence="12">The sequence shown here is derived from an EMBL/GenBank/DDBJ whole genome shotgun (WGS) entry which is preliminary data.</text>
</comment>
<keyword evidence="4 10" id="KW-0812">Transmembrane</keyword>
<feature type="binding site" evidence="8">
    <location>
        <position position="554"/>
    </location>
    <ligand>
        <name>Na(+)</name>
        <dbReference type="ChEBI" id="CHEBI:29101"/>
        <label>1</label>
    </ligand>
</feature>
<comment type="similarity">
    <text evidence="2 10">Belongs to the sodium:neurotransmitter symporter (SNF) (TC 2.A.22) family.</text>
</comment>
<dbReference type="AlphaFoldDB" id="A0AAD9J689"/>
<feature type="binding site" evidence="8">
    <location>
        <position position="558"/>
    </location>
    <ligand>
        <name>Na(+)</name>
        <dbReference type="ChEBI" id="CHEBI:29101"/>
        <label>1</label>
    </ligand>
</feature>
<evidence type="ECO:0000256" key="3">
    <source>
        <dbReference type="ARBA" id="ARBA00022448"/>
    </source>
</evidence>
<feature type="transmembrane region" description="Helical" evidence="11">
    <location>
        <begin position="760"/>
        <end position="780"/>
    </location>
</feature>
<keyword evidence="7" id="KW-0325">Glycoprotein</keyword>
<evidence type="ECO:0000256" key="10">
    <source>
        <dbReference type="RuleBase" id="RU003732"/>
    </source>
</evidence>
<gene>
    <name evidence="12" type="ORF">LSH36_562g01019</name>
</gene>
<dbReference type="Pfam" id="PF00209">
    <property type="entry name" value="SNF"/>
    <property type="match status" value="3"/>
</dbReference>
<feature type="binding site" evidence="8">
    <location>
        <position position="948"/>
    </location>
    <ligand>
        <name>Na(+)</name>
        <dbReference type="ChEBI" id="CHEBI:29101"/>
        <label>1</label>
    </ligand>
</feature>
<proteinExistence type="inferred from homology"/>
<evidence type="ECO:0000256" key="7">
    <source>
        <dbReference type="ARBA" id="ARBA00023180"/>
    </source>
</evidence>
<dbReference type="PANTHER" id="PTHR11616">
    <property type="entry name" value="SODIUM/CHLORIDE DEPENDENT TRANSPORTER"/>
    <property type="match status" value="1"/>
</dbReference>
<feature type="transmembrane region" description="Helical" evidence="11">
    <location>
        <begin position="411"/>
        <end position="431"/>
    </location>
</feature>
<feature type="transmembrane region" description="Helical" evidence="11">
    <location>
        <begin position="1049"/>
        <end position="1070"/>
    </location>
</feature>
<evidence type="ECO:0000256" key="4">
    <source>
        <dbReference type="ARBA" id="ARBA00022692"/>
    </source>
</evidence>
<feature type="transmembrane region" description="Helical" evidence="11">
    <location>
        <begin position="1082"/>
        <end position="1105"/>
    </location>
</feature>
<dbReference type="EMBL" id="JAODUP010000562">
    <property type="protein sequence ID" value="KAK2147244.1"/>
    <property type="molecule type" value="Genomic_DNA"/>
</dbReference>
<feature type="disulfide bond" evidence="9">
    <location>
        <begin position="656"/>
        <end position="665"/>
    </location>
</feature>
<feature type="transmembrane region" description="Helical" evidence="11">
    <location>
        <begin position="369"/>
        <end position="391"/>
    </location>
</feature>
<evidence type="ECO:0000256" key="11">
    <source>
        <dbReference type="SAM" id="Phobius"/>
    </source>
</evidence>
<feature type="transmembrane region" description="Helical" evidence="11">
    <location>
        <begin position="333"/>
        <end position="349"/>
    </location>
</feature>
<dbReference type="Proteomes" id="UP001208570">
    <property type="component" value="Unassembled WGS sequence"/>
</dbReference>